<protein>
    <recommendedName>
        <fullName evidence="4">DUF4283 domain-containing protein</fullName>
    </recommendedName>
</protein>
<proteinExistence type="predicted"/>
<dbReference type="EMBL" id="JASCZI010212305">
    <property type="protein sequence ID" value="MED6199058.1"/>
    <property type="molecule type" value="Genomic_DNA"/>
</dbReference>
<comment type="caution">
    <text evidence="2">The sequence shown here is derived from an EMBL/GenBank/DDBJ whole genome shotgun (WGS) entry which is preliminary data.</text>
</comment>
<evidence type="ECO:0000313" key="3">
    <source>
        <dbReference type="Proteomes" id="UP001341840"/>
    </source>
</evidence>
<evidence type="ECO:0000256" key="1">
    <source>
        <dbReference type="SAM" id="MobiDB-lite"/>
    </source>
</evidence>
<feature type="region of interest" description="Disordered" evidence="1">
    <location>
        <begin position="116"/>
        <end position="137"/>
    </location>
</feature>
<name>A0ABU6XRK6_9FABA</name>
<feature type="compositionally biased region" description="Polar residues" evidence="1">
    <location>
        <begin position="118"/>
        <end position="128"/>
    </location>
</feature>
<organism evidence="2 3">
    <name type="scientific">Stylosanthes scabra</name>
    <dbReference type="NCBI Taxonomy" id="79078"/>
    <lineage>
        <taxon>Eukaryota</taxon>
        <taxon>Viridiplantae</taxon>
        <taxon>Streptophyta</taxon>
        <taxon>Embryophyta</taxon>
        <taxon>Tracheophyta</taxon>
        <taxon>Spermatophyta</taxon>
        <taxon>Magnoliopsida</taxon>
        <taxon>eudicotyledons</taxon>
        <taxon>Gunneridae</taxon>
        <taxon>Pentapetalae</taxon>
        <taxon>rosids</taxon>
        <taxon>fabids</taxon>
        <taxon>Fabales</taxon>
        <taxon>Fabaceae</taxon>
        <taxon>Papilionoideae</taxon>
        <taxon>50 kb inversion clade</taxon>
        <taxon>dalbergioids sensu lato</taxon>
        <taxon>Dalbergieae</taxon>
        <taxon>Pterocarpus clade</taxon>
        <taxon>Stylosanthes</taxon>
    </lineage>
</organism>
<accession>A0ABU6XRK6</accession>
<evidence type="ECO:0008006" key="4">
    <source>
        <dbReference type="Google" id="ProtNLM"/>
    </source>
</evidence>
<keyword evidence="3" id="KW-1185">Reference proteome</keyword>
<gene>
    <name evidence="2" type="ORF">PIB30_072394</name>
</gene>
<reference evidence="2 3" key="1">
    <citation type="journal article" date="2023" name="Plants (Basel)">
        <title>Bridging the Gap: Combining Genomics and Transcriptomics Approaches to Understand Stylosanthes scabra, an Orphan Legume from the Brazilian Caatinga.</title>
        <authorList>
            <person name="Ferreira-Neto J.R.C."/>
            <person name="da Silva M.D."/>
            <person name="Binneck E."/>
            <person name="de Melo N.F."/>
            <person name="da Silva R.H."/>
            <person name="de Melo A.L.T.M."/>
            <person name="Pandolfi V."/>
            <person name="Bustamante F.O."/>
            <person name="Brasileiro-Vidal A.C."/>
            <person name="Benko-Iseppon A.M."/>
        </authorList>
    </citation>
    <scope>NUCLEOTIDE SEQUENCE [LARGE SCALE GENOMIC DNA]</scope>
    <source>
        <tissue evidence="2">Leaves</tissue>
    </source>
</reference>
<evidence type="ECO:0000313" key="2">
    <source>
        <dbReference type="EMBL" id="MED6199058.1"/>
    </source>
</evidence>
<sequence>MASDQRDHTMPRTEDPRKSEDEIVVLAEEDILDGISACARNLTGFKNFILHVQRWRDLDAIDANSITTFPVWVQLWGVPEEFKTLEVGHETRNCHIFLEHSALDEIKEDSTGEWKFAQQPSSNTNSAIGGTRQGNGKENEENCKKVCLRDNVKFDSLVEVHNLKGLCRSHFPELGFICETKNQTRQVEQKLRLCSVSDWFIIDPNGTTGGLAMAWKDTISVRILNHDRYFIAAEVTDNGLNEVWGVIGVHLSPNE</sequence>
<feature type="region of interest" description="Disordered" evidence="1">
    <location>
        <begin position="1"/>
        <end position="20"/>
    </location>
</feature>
<dbReference type="Proteomes" id="UP001341840">
    <property type="component" value="Unassembled WGS sequence"/>
</dbReference>